<evidence type="ECO:0000256" key="1">
    <source>
        <dbReference type="SAM" id="MobiDB-lite"/>
    </source>
</evidence>
<evidence type="ECO:0000313" key="2">
    <source>
        <dbReference type="EMBL" id="CAD7579522.1"/>
    </source>
</evidence>
<sequence>MTSLTLVPSMKCTRNFSRNHIQPGQPTRQENYLWEQTLK</sequence>
<feature type="region of interest" description="Disordered" evidence="1">
    <location>
        <begin position="16"/>
        <end position="39"/>
    </location>
</feature>
<feature type="compositionally biased region" description="Polar residues" evidence="1">
    <location>
        <begin position="16"/>
        <end position="30"/>
    </location>
</feature>
<organism evidence="2">
    <name type="scientific">Timema californicum</name>
    <name type="common">California timema</name>
    <name type="synonym">Walking stick</name>
    <dbReference type="NCBI Taxonomy" id="61474"/>
    <lineage>
        <taxon>Eukaryota</taxon>
        <taxon>Metazoa</taxon>
        <taxon>Ecdysozoa</taxon>
        <taxon>Arthropoda</taxon>
        <taxon>Hexapoda</taxon>
        <taxon>Insecta</taxon>
        <taxon>Pterygota</taxon>
        <taxon>Neoptera</taxon>
        <taxon>Polyneoptera</taxon>
        <taxon>Phasmatodea</taxon>
        <taxon>Timematodea</taxon>
        <taxon>Timematoidea</taxon>
        <taxon>Timematidae</taxon>
        <taxon>Timema</taxon>
    </lineage>
</organism>
<dbReference type="AlphaFoldDB" id="A0A7R9JHQ9"/>
<name>A0A7R9JHQ9_TIMCA</name>
<gene>
    <name evidence="2" type="ORF">TCMB3V08_LOCUS12056</name>
</gene>
<dbReference type="EMBL" id="OE192220">
    <property type="protein sequence ID" value="CAD7579522.1"/>
    <property type="molecule type" value="Genomic_DNA"/>
</dbReference>
<protein>
    <submittedName>
        <fullName evidence="2">(California timema) hypothetical protein</fullName>
    </submittedName>
</protein>
<accession>A0A7R9JHQ9</accession>
<proteinExistence type="predicted"/>
<reference evidence="2" key="1">
    <citation type="submission" date="2020-11" db="EMBL/GenBank/DDBJ databases">
        <authorList>
            <person name="Tran Van P."/>
        </authorList>
    </citation>
    <scope>NUCLEOTIDE SEQUENCE</scope>
</reference>